<name>A0AB74UE59_9GAMM</name>
<dbReference type="GO" id="GO:0050380">
    <property type="term" value="F:undecaprenyl-diphosphatase activity"/>
    <property type="evidence" value="ECO:0007669"/>
    <property type="project" value="UniProtKB-EC"/>
</dbReference>
<dbReference type="EMBL" id="CP159578">
    <property type="protein sequence ID" value="XCJ79270.1"/>
    <property type="molecule type" value="Genomic_DNA"/>
</dbReference>
<evidence type="ECO:0000313" key="6">
    <source>
        <dbReference type="EMBL" id="XCJ79270.1"/>
    </source>
</evidence>
<dbReference type="SUPFAM" id="SSF48317">
    <property type="entry name" value="Acid phosphatase/Vanadium-dependent haloperoxidase"/>
    <property type="match status" value="1"/>
</dbReference>
<feature type="transmembrane region" description="Helical" evidence="4">
    <location>
        <begin position="124"/>
        <end position="144"/>
    </location>
</feature>
<dbReference type="InterPro" id="IPR000326">
    <property type="entry name" value="PAP2/HPO"/>
</dbReference>
<evidence type="ECO:0000256" key="3">
    <source>
        <dbReference type="ARBA" id="ARBA00047594"/>
    </source>
</evidence>
<evidence type="ECO:0000259" key="5">
    <source>
        <dbReference type="SMART" id="SM00014"/>
    </source>
</evidence>
<keyword evidence="4" id="KW-0812">Transmembrane</keyword>
<dbReference type="Gene3D" id="1.20.144.10">
    <property type="entry name" value="Phosphatidic acid phosphatase type 2/haloperoxidase"/>
    <property type="match status" value="1"/>
</dbReference>
<proteinExistence type="predicted"/>
<feature type="transmembrane region" description="Helical" evidence="4">
    <location>
        <begin position="25"/>
        <end position="46"/>
    </location>
</feature>
<dbReference type="InterPro" id="IPR033879">
    <property type="entry name" value="UPP_Pase"/>
</dbReference>
<reference evidence="6" key="1">
    <citation type="submission" date="2024-06" db="EMBL/GenBank/DDBJ databases">
        <title>Complete genome of Salinicola endophyticus HNIBRBA4755.</title>
        <authorList>
            <person name="Shin S.Y."/>
            <person name="Kang H."/>
            <person name="Song J."/>
        </authorList>
    </citation>
    <scope>NUCLEOTIDE SEQUENCE</scope>
    <source>
        <strain evidence="6">HNIBRBA4755</strain>
    </source>
</reference>
<keyword evidence="4" id="KW-0472">Membrane</keyword>
<sequence length="198" mass="21753">MEALNLRLFDWLNAPAHASRLTLDLAYALAIYAIYLVPLLMIVGWLQRDPARQRLALRGLVACVAALGVNSVIGLAWSHPRPFMLPVGHTYLSHAADSSFPSDHMTVITAAAVTLLLSRELRPLGVIFAAIGLGIAWSRVYLGVHFPLDMLGALLISGSVALFAARCEAYYMPALHRLARGIHRRLLAPLIDRGWMPR</sequence>
<dbReference type="RefSeq" id="WP_353980212.1">
    <property type="nucleotide sequence ID" value="NZ_CP159578.1"/>
</dbReference>
<dbReference type="PANTHER" id="PTHR14969">
    <property type="entry name" value="SPHINGOSINE-1-PHOSPHATE PHOSPHOHYDROLASE"/>
    <property type="match status" value="1"/>
</dbReference>
<dbReference type="PANTHER" id="PTHR14969:SF13">
    <property type="entry name" value="AT30094P"/>
    <property type="match status" value="1"/>
</dbReference>
<evidence type="ECO:0000256" key="2">
    <source>
        <dbReference type="ARBA" id="ARBA00032707"/>
    </source>
</evidence>
<dbReference type="SMART" id="SM00014">
    <property type="entry name" value="acidPPc"/>
    <property type="match status" value="1"/>
</dbReference>
<feature type="domain" description="Phosphatidic acid phosphatase type 2/haloperoxidase" evidence="5">
    <location>
        <begin position="53"/>
        <end position="165"/>
    </location>
</feature>
<dbReference type="InterPro" id="IPR036938">
    <property type="entry name" value="PAP2/HPO_sf"/>
</dbReference>
<feature type="transmembrane region" description="Helical" evidence="4">
    <location>
        <begin position="55"/>
        <end position="78"/>
    </location>
</feature>
<protein>
    <recommendedName>
        <fullName evidence="1">undecaprenyl-diphosphate phosphatase</fullName>
        <ecNumber evidence="1">3.6.1.27</ecNumber>
    </recommendedName>
    <alternativeName>
        <fullName evidence="2">Undecaprenyl pyrophosphate phosphatase</fullName>
    </alternativeName>
</protein>
<gene>
    <name evidence="6" type="ORF">ABV408_17785</name>
</gene>
<comment type="catalytic activity">
    <reaction evidence="3">
        <text>di-trans,octa-cis-undecaprenyl diphosphate + H2O = di-trans,octa-cis-undecaprenyl phosphate + phosphate + H(+)</text>
        <dbReference type="Rhea" id="RHEA:28094"/>
        <dbReference type="ChEBI" id="CHEBI:15377"/>
        <dbReference type="ChEBI" id="CHEBI:15378"/>
        <dbReference type="ChEBI" id="CHEBI:43474"/>
        <dbReference type="ChEBI" id="CHEBI:58405"/>
        <dbReference type="ChEBI" id="CHEBI:60392"/>
        <dbReference type="EC" id="3.6.1.27"/>
    </reaction>
</comment>
<evidence type="ECO:0000256" key="1">
    <source>
        <dbReference type="ARBA" id="ARBA00012374"/>
    </source>
</evidence>
<dbReference type="CDD" id="cd03385">
    <property type="entry name" value="PAP2_BcrC_like"/>
    <property type="match status" value="1"/>
</dbReference>
<dbReference type="Pfam" id="PF01569">
    <property type="entry name" value="PAP2"/>
    <property type="match status" value="1"/>
</dbReference>
<evidence type="ECO:0000256" key="4">
    <source>
        <dbReference type="SAM" id="Phobius"/>
    </source>
</evidence>
<dbReference type="GO" id="GO:0005886">
    <property type="term" value="C:plasma membrane"/>
    <property type="evidence" value="ECO:0007669"/>
    <property type="project" value="InterPro"/>
</dbReference>
<accession>A0AB74UE59</accession>
<dbReference type="AlphaFoldDB" id="A0AB74UE59"/>
<feature type="transmembrane region" description="Helical" evidence="4">
    <location>
        <begin position="150"/>
        <end position="171"/>
    </location>
</feature>
<dbReference type="EC" id="3.6.1.27" evidence="1"/>
<organism evidence="6">
    <name type="scientific">Salinicola endophyticus</name>
    <dbReference type="NCBI Taxonomy" id="1949083"/>
    <lineage>
        <taxon>Bacteria</taxon>
        <taxon>Pseudomonadati</taxon>
        <taxon>Pseudomonadota</taxon>
        <taxon>Gammaproteobacteria</taxon>
        <taxon>Oceanospirillales</taxon>
        <taxon>Halomonadaceae</taxon>
        <taxon>Salinicola</taxon>
    </lineage>
</organism>
<keyword evidence="4" id="KW-1133">Transmembrane helix</keyword>
<feature type="transmembrane region" description="Helical" evidence="4">
    <location>
        <begin position="98"/>
        <end position="117"/>
    </location>
</feature>